<evidence type="ECO:0000256" key="3">
    <source>
        <dbReference type="ARBA" id="ARBA00022801"/>
    </source>
</evidence>
<dbReference type="RefSeq" id="WP_280106490.1">
    <property type="nucleotide sequence ID" value="NZ_CP122961.1"/>
</dbReference>
<evidence type="ECO:0000313" key="8">
    <source>
        <dbReference type="EMBL" id="WGI26895.1"/>
    </source>
</evidence>
<dbReference type="Gene3D" id="6.20.330.10">
    <property type="match status" value="1"/>
</dbReference>
<keyword evidence="9" id="KW-1185">Reference proteome</keyword>
<evidence type="ECO:0000256" key="6">
    <source>
        <dbReference type="SAM" id="Phobius"/>
    </source>
</evidence>
<keyword evidence="6" id="KW-0812">Transmembrane</keyword>
<dbReference type="SUPFAM" id="SSF52096">
    <property type="entry name" value="ClpP/crotonase"/>
    <property type="match status" value="1"/>
</dbReference>
<feature type="domain" description="Peptidase S49" evidence="7">
    <location>
        <begin position="202"/>
        <end position="341"/>
    </location>
</feature>
<dbReference type="InterPro" id="IPR047272">
    <property type="entry name" value="S49_SppA_C"/>
</dbReference>
<dbReference type="Gene3D" id="3.90.226.10">
    <property type="entry name" value="2-enoyl-CoA Hydratase, Chain A, domain 1"/>
    <property type="match status" value="1"/>
</dbReference>
<keyword evidence="4" id="KW-0720">Serine protease</keyword>
<evidence type="ECO:0000259" key="7">
    <source>
        <dbReference type="Pfam" id="PF01343"/>
    </source>
</evidence>
<evidence type="ECO:0000256" key="1">
    <source>
        <dbReference type="ARBA" id="ARBA00008683"/>
    </source>
</evidence>
<comment type="similarity">
    <text evidence="1">Belongs to the peptidase S49 family.</text>
</comment>
<proteinExistence type="inferred from homology"/>
<keyword evidence="6" id="KW-0472">Membrane</keyword>
<gene>
    <name evidence="8" type="primary">sppA</name>
    <name evidence="8" type="ORF">QEN58_07495</name>
</gene>
<organism evidence="8 9">
    <name type="scientific">Halomonas alkaliantarctica</name>
    <dbReference type="NCBI Taxonomy" id="232346"/>
    <lineage>
        <taxon>Bacteria</taxon>
        <taxon>Pseudomonadati</taxon>
        <taxon>Pseudomonadota</taxon>
        <taxon>Gammaproteobacteria</taxon>
        <taxon>Oceanospirillales</taxon>
        <taxon>Halomonadaceae</taxon>
        <taxon>Halomonas</taxon>
    </lineage>
</organism>
<dbReference type="CDD" id="cd07023">
    <property type="entry name" value="S49_Sppa_N_C"/>
    <property type="match status" value="1"/>
</dbReference>
<dbReference type="NCBIfam" id="TIGR00706">
    <property type="entry name" value="SppA_dom"/>
    <property type="match status" value="1"/>
</dbReference>
<feature type="transmembrane region" description="Helical" evidence="6">
    <location>
        <begin position="103"/>
        <end position="126"/>
    </location>
</feature>
<dbReference type="PANTHER" id="PTHR42987">
    <property type="entry name" value="PEPTIDASE S49"/>
    <property type="match status" value="1"/>
</dbReference>
<dbReference type="InterPro" id="IPR029045">
    <property type="entry name" value="ClpP/crotonase-like_dom_sf"/>
</dbReference>
<reference evidence="8" key="1">
    <citation type="submission" date="2023-04" db="EMBL/GenBank/DDBJ databases">
        <title>Complete genome sequence of Halomonas alkaliantarctica MSP3 isolated from marine sediment, Jeju Island.</title>
        <authorList>
            <person name="Park S.-J."/>
        </authorList>
    </citation>
    <scope>NUCLEOTIDE SEQUENCE</scope>
    <source>
        <strain evidence="8">MSP3</strain>
    </source>
</reference>
<keyword evidence="2" id="KW-0645">Protease</keyword>
<dbReference type="InterPro" id="IPR004635">
    <property type="entry name" value="Pept_S49_SppA"/>
</dbReference>
<evidence type="ECO:0000256" key="5">
    <source>
        <dbReference type="SAM" id="MobiDB-lite"/>
    </source>
</evidence>
<dbReference type="InterPro" id="IPR002142">
    <property type="entry name" value="Peptidase_S49"/>
</dbReference>
<dbReference type="PANTHER" id="PTHR42987:SF8">
    <property type="entry name" value="PROTEINASE"/>
    <property type="match status" value="1"/>
</dbReference>
<dbReference type="Proteomes" id="UP001179830">
    <property type="component" value="Chromosome"/>
</dbReference>
<evidence type="ECO:0000256" key="4">
    <source>
        <dbReference type="ARBA" id="ARBA00022825"/>
    </source>
</evidence>
<name>A0ABY8LR35_9GAMM</name>
<feature type="region of interest" description="Disordered" evidence="5">
    <location>
        <begin position="1"/>
        <end position="69"/>
    </location>
</feature>
<keyword evidence="6" id="KW-1133">Transmembrane helix</keyword>
<evidence type="ECO:0000313" key="9">
    <source>
        <dbReference type="Proteomes" id="UP001179830"/>
    </source>
</evidence>
<evidence type="ECO:0000256" key="2">
    <source>
        <dbReference type="ARBA" id="ARBA00022670"/>
    </source>
</evidence>
<keyword evidence="3" id="KW-0378">Hydrolase</keyword>
<dbReference type="Pfam" id="PF01343">
    <property type="entry name" value="Peptidase_S49"/>
    <property type="match status" value="1"/>
</dbReference>
<feature type="compositionally biased region" description="Basic and acidic residues" evidence="5">
    <location>
        <begin position="23"/>
        <end position="45"/>
    </location>
</feature>
<sequence>MSDDPTRQDGAQGGHDGPANGYRRNDDDRKDSVDSDQPNEFKEDPWTEGPEVASGKGANQMSGATGDDAETLRERQRLAQLEMMDHWIGGVLTEQRRTRRWKLFFRLMFLAVVLVALSAVLYSLFWDSPSATAPTQRHLGIVEVNGVIASDSPANAERIIQGLNRAWEAESAAAVVLHINSPGGSPVQSQRIYAEIMRLREQGDKPIIAVIEDIGASGAYYIAAAADEIVASPVSLVGSIGVIYAGFGFEEAIERIGVERRVLTAGENKAFLDPFQPLDDDAEAFWQGVLSETHRQFIDDVRAGRGERLSDSSDIFSGLIWSGEQSVELGLVDRLGSLEQLSRDQVGNTDWVDYTPSLDPFERFTRRFTQVVAEVLGVSAPNTPLRF</sequence>
<accession>A0ABY8LR35</accession>
<dbReference type="EMBL" id="CP122961">
    <property type="protein sequence ID" value="WGI26895.1"/>
    <property type="molecule type" value="Genomic_DNA"/>
</dbReference>
<protein>
    <submittedName>
        <fullName evidence="8">Signal peptide peptidase SppA</fullName>
    </submittedName>
</protein>